<dbReference type="SUPFAM" id="SSF53474">
    <property type="entry name" value="alpha/beta-Hydrolases"/>
    <property type="match status" value="1"/>
</dbReference>
<dbReference type="Pfam" id="PF00450">
    <property type="entry name" value="Peptidase_S10"/>
    <property type="match status" value="1"/>
</dbReference>
<keyword evidence="1" id="KW-0121">Carboxypeptidase</keyword>
<dbReference type="EMBL" id="JAGINW010000001">
    <property type="protein sequence ID" value="MBP2329241.1"/>
    <property type="molecule type" value="Genomic_DNA"/>
</dbReference>
<keyword evidence="1" id="KW-0378">Hydrolase</keyword>
<evidence type="ECO:0000313" key="1">
    <source>
        <dbReference type="EMBL" id="MBP2329241.1"/>
    </source>
</evidence>
<comment type="caution">
    <text evidence="1">The sequence shown here is derived from an EMBL/GenBank/DDBJ whole genome shotgun (WGS) entry which is preliminary data.</text>
</comment>
<reference evidence="1 2" key="1">
    <citation type="submission" date="2021-03" db="EMBL/GenBank/DDBJ databases">
        <title>Sequencing the genomes of 1000 actinobacteria strains.</title>
        <authorList>
            <person name="Klenk H.-P."/>
        </authorList>
    </citation>
    <scope>NUCLEOTIDE SEQUENCE [LARGE SCALE GENOMIC DNA]</scope>
    <source>
        <strain evidence="1 2">DSM 46670</strain>
    </source>
</reference>
<dbReference type="InterPro" id="IPR029058">
    <property type="entry name" value="AB_hydrolase_fold"/>
</dbReference>
<keyword evidence="2" id="KW-1185">Reference proteome</keyword>
<accession>A0ABS4TXY4</accession>
<dbReference type="GO" id="GO:0004180">
    <property type="term" value="F:carboxypeptidase activity"/>
    <property type="evidence" value="ECO:0007669"/>
    <property type="project" value="UniProtKB-KW"/>
</dbReference>
<organism evidence="1 2">
    <name type="scientific">Kibdelosporangium banguiense</name>
    <dbReference type="NCBI Taxonomy" id="1365924"/>
    <lineage>
        <taxon>Bacteria</taxon>
        <taxon>Bacillati</taxon>
        <taxon>Actinomycetota</taxon>
        <taxon>Actinomycetes</taxon>
        <taxon>Pseudonocardiales</taxon>
        <taxon>Pseudonocardiaceae</taxon>
        <taxon>Kibdelosporangium</taxon>
    </lineage>
</organism>
<proteinExistence type="predicted"/>
<evidence type="ECO:0000313" key="2">
    <source>
        <dbReference type="Proteomes" id="UP001519332"/>
    </source>
</evidence>
<dbReference type="RefSeq" id="WP_209646078.1">
    <property type="nucleotide sequence ID" value="NZ_JAGINW010000001.1"/>
</dbReference>
<name>A0ABS4TXY4_9PSEU</name>
<protein>
    <submittedName>
        <fullName evidence="1">Carboxypeptidase C (Cathepsin A)</fullName>
    </submittedName>
</protein>
<dbReference type="InterPro" id="IPR001563">
    <property type="entry name" value="Peptidase_S10"/>
</dbReference>
<dbReference type="Gene3D" id="3.40.50.1820">
    <property type="entry name" value="alpha/beta hydrolase"/>
    <property type="match status" value="1"/>
</dbReference>
<keyword evidence="1" id="KW-0645">Protease</keyword>
<sequence>MSVVCREGVFGGVAVEYEARVDELIVPDSTGKPGARYVCTSYFMPGKPERPVIFAFNGGPGSSSVWLHLGLGPRRVADADLLTPRTAPPFGLVDNPDCVLDSADLVFIDPPGTGFSRVLSEEQESDFYSVTADAIATIRFIKQWARKNKRENAPKFLLGESYGAVRAATVAGMSIGGPTTTGSLESLALNGAILIGPALSLSDSAGDLGYATVLPSLAATAWYHDRVPTRTSGVDEHIQAAAAFAAEDYLVALFAGQQLDSERRDAVAKRLHELIGLAPETIVAHNLRFTAAEFARLLLGEQQAGLYDSRYRLPLAGAGDPVGDDPAMGQYVPSFAGVIESYLRDELGCEVDDDYRVIEFAKVYGRWDYGGEPGAPPRNYTSDLATAMRRSPDFRLMLGVGVYDLVTTVGALRYTVSRVALDPARVHVRAYESGHMPYLGRGSREQLVADLRDFVREPTCMSR</sequence>
<dbReference type="Proteomes" id="UP001519332">
    <property type="component" value="Unassembled WGS sequence"/>
</dbReference>
<gene>
    <name evidence="1" type="ORF">JOF56_009626</name>
</gene>